<dbReference type="SUPFAM" id="SSF50156">
    <property type="entry name" value="PDZ domain-like"/>
    <property type="match status" value="2"/>
</dbReference>
<dbReference type="Pfam" id="PF13365">
    <property type="entry name" value="Trypsin_2"/>
    <property type="match status" value="1"/>
</dbReference>
<sequence>MAAPRLILSIASIAISCMPLQGPPLAAQDLVQREQAAFRAAADAVSSSVVQIQTFGSGQRAGEELQAAGPTTGTIVAADGWIITSLFSFREQPASILVVLPNGKRAAARIVARDFSRDLALLKIDANNLPVPQFATSEGIQVGQWAIALGKTYDEKFVSESVGIVSARGRAYGKALQVDCKVSPINYGGPLIDLGGRVLGILSPIAPGTFLEGDSAELYDSGIGFAIPAADVLARLEQMQSGEDIYSGKLGIVSDSTNELAGPVVISGATPGSPAAKVGVMAQDQLVAAAGKPVEMLAHLQNALGPLDAGQTFQFSILRQGQVQEYQCELAKEIPVYYRRYLGLRLADLPAEQGQPAFAIAAIEPDSPAASSALQVGQRILRCNQQAMPSRQDLRRIIAVAELDTPIIFEVAAPNEAEGTKADGTEEMGPPQTIELLPALWPTELAPALPQSLTAVGDSKTPASPNQEETPQPDASAEKVVEIAEISLGDFPNTAYAVVPLASNARPLGLLILFPEPGDLSQEKAQAYWQEFCASQGWIVAVLNSGDPRRWSREEVDLAARILGKLENAYELDKQRIVLGGIGVGGKLALVAAAAQVGRVTGVATLGTELKNIGLRVENAPLRSLDFLLLGTPSDLNNTAKSLRDLGYSAIVVDAPKLPTGSLESIPAAPLTRWLEGLGRL</sequence>
<dbReference type="Gene3D" id="3.40.50.1820">
    <property type="entry name" value="alpha/beta hydrolase"/>
    <property type="match status" value="1"/>
</dbReference>
<feature type="domain" description="PDZ" evidence="5">
    <location>
        <begin position="233"/>
        <end position="321"/>
    </location>
</feature>
<dbReference type="PANTHER" id="PTHR22939:SF129">
    <property type="entry name" value="SERINE PROTEASE HTRA2, MITOCHONDRIAL"/>
    <property type="match status" value="1"/>
</dbReference>
<dbReference type="PROSITE" id="PS50106">
    <property type="entry name" value="PDZ"/>
    <property type="match status" value="1"/>
</dbReference>
<organism evidence="6 7">
    <name type="scientific">Aureliella helgolandensis</name>
    <dbReference type="NCBI Taxonomy" id="2527968"/>
    <lineage>
        <taxon>Bacteria</taxon>
        <taxon>Pseudomonadati</taxon>
        <taxon>Planctomycetota</taxon>
        <taxon>Planctomycetia</taxon>
        <taxon>Pirellulales</taxon>
        <taxon>Pirellulaceae</taxon>
        <taxon>Aureliella</taxon>
    </lineage>
</organism>
<dbReference type="EC" id="3.4.21.107" evidence="6"/>
<dbReference type="Pfam" id="PF13180">
    <property type="entry name" value="PDZ_2"/>
    <property type="match status" value="1"/>
</dbReference>
<keyword evidence="2 6" id="KW-0645">Protease</keyword>
<evidence type="ECO:0000313" key="6">
    <source>
        <dbReference type="EMBL" id="QDV26669.1"/>
    </source>
</evidence>
<keyword evidence="3 6" id="KW-0378">Hydrolase</keyword>
<dbReference type="SMART" id="SM00228">
    <property type="entry name" value="PDZ"/>
    <property type="match status" value="2"/>
</dbReference>
<name>A0A518GDI8_9BACT</name>
<dbReference type="InterPro" id="IPR001478">
    <property type="entry name" value="PDZ"/>
</dbReference>
<dbReference type="GO" id="GO:0006508">
    <property type="term" value="P:proteolysis"/>
    <property type="evidence" value="ECO:0007669"/>
    <property type="project" value="UniProtKB-KW"/>
</dbReference>
<dbReference type="PANTHER" id="PTHR22939">
    <property type="entry name" value="SERINE PROTEASE FAMILY S1C HTRA-RELATED"/>
    <property type="match status" value="1"/>
</dbReference>
<comment type="similarity">
    <text evidence="1">Belongs to the peptidase S1C family.</text>
</comment>
<feature type="region of interest" description="Disordered" evidence="4">
    <location>
        <begin position="454"/>
        <end position="477"/>
    </location>
</feature>
<reference evidence="6 7" key="1">
    <citation type="submission" date="2019-02" db="EMBL/GenBank/DDBJ databases">
        <title>Deep-cultivation of Planctomycetes and their phenomic and genomic characterization uncovers novel biology.</title>
        <authorList>
            <person name="Wiegand S."/>
            <person name="Jogler M."/>
            <person name="Boedeker C."/>
            <person name="Pinto D."/>
            <person name="Vollmers J."/>
            <person name="Rivas-Marin E."/>
            <person name="Kohn T."/>
            <person name="Peeters S.H."/>
            <person name="Heuer A."/>
            <person name="Rast P."/>
            <person name="Oberbeckmann S."/>
            <person name="Bunk B."/>
            <person name="Jeske O."/>
            <person name="Meyerdierks A."/>
            <person name="Storesund J.E."/>
            <person name="Kallscheuer N."/>
            <person name="Luecker S."/>
            <person name="Lage O.M."/>
            <person name="Pohl T."/>
            <person name="Merkel B.J."/>
            <person name="Hornburger P."/>
            <person name="Mueller R.-W."/>
            <person name="Bruemmer F."/>
            <person name="Labrenz M."/>
            <person name="Spormann A.M."/>
            <person name="Op den Camp H."/>
            <person name="Overmann J."/>
            <person name="Amann R."/>
            <person name="Jetten M.S.M."/>
            <person name="Mascher T."/>
            <person name="Medema M.H."/>
            <person name="Devos D.P."/>
            <person name="Kaster A.-K."/>
            <person name="Ovreas L."/>
            <person name="Rohde M."/>
            <person name="Galperin M.Y."/>
            <person name="Jogler C."/>
        </authorList>
    </citation>
    <scope>NUCLEOTIDE SEQUENCE [LARGE SCALE GENOMIC DNA]</scope>
    <source>
        <strain evidence="6 7">Q31a</strain>
    </source>
</reference>
<dbReference type="SUPFAM" id="SSF53474">
    <property type="entry name" value="alpha/beta-Hydrolases"/>
    <property type="match status" value="1"/>
</dbReference>
<evidence type="ECO:0000259" key="5">
    <source>
        <dbReference type="PROSITE" id="PS50106"/>
    </source>
</evidence>
<dbReference type="Gene3D" id="2.30.42.10">
    <property type="match status" value="2"/>
</dbReference>
<evidence type="ECO:0000256" key="4">
    <source>
        <dbReference type="SAM" id="MobiDB-lite"/>
    </source>
</evidence>
<evidence type="ECO:0000256" key="2">
    <source>
        <dbReference type="ARBA" id="ARBA00022670"/>
    </source>
</evidence>
<dbReference type="PROSITE" id="PS51257">
    <property type="entry name" value="PROKAR_LIPOPROTEIN"/>
    <property type="match status" value="1"/>
</dbReference>
<dbReference type="Gene3D" id="2.40.10.10">
    <property type="entry name" value="Trypsin-like serine proteases"/>
    <property type="match status" value="2"/>
</dbReference>
<dbReference type="AlphaFoldDB" id="A0A518GDI8"/>
<proteinExistence type="inferred from homology"/>
<protein>
    <submittedName>
        <fullName evidence="6">Putative periplasmic serine endoprotease DegP-like</fullName>
        <ecNumber evidence="6">3.4.21.107</ecNumber>
    </submittedName>
</protein>
<dbReference type="SUPFAM" id="SSF50494">
    <property type="entry name" value="Trypsin-like serine proteases"/>
    <property type="match status" value="1"/>
</dbReference>
<evidence type="ECO:0000313" key="7">
    <source>
        <dbReference type="Proteomes" id="UP000318017"/>
    </source>
</evidence>
<dbReference type="InterPro" id="IPR036034">
    <property type="entry name" value="PDZ_sf"/>
</dbReference>
<dbReference type="OrthoDB" id="248175at2"/>
<dbReference type="InterPro" id="IPR043504">
    <property type="entry name" value="Peptidase_S1_PA_chymotrypsin"/>
</dbReference>
<dbReference type="KEGG" id="ahel:Q31a_50460"/>
<dbReference type="InterPro" id="IPR029058">
    <property type="entry name" value="AB_hydrolase_fold"/>
</dbReference>
<gene>
    <name evidence="6" type="primary">mucD_8</name>
    <name evidence="6" type="ORF">Q31a_50460</name>
</gene>
<dbReference type="InterPro" id="IPR001940">
    <property type="entry name" value="Peptidase_S1C"/>
</dbReference>
<evidence type="ECO:0000256" key="1">
    <source>
        <dbReference type="ARBA" id="ARBA00010541"/>
    </source>
</evidence>
<dbReference type="PRINTS" id="PR00834">
    <property type="entry name" value="PROTEASES2C"/>
</dbReference>
<dbReference type="InterPro" id="IPR009003">
    <property type="entry name" value="Peptidase_S1_PA"/>
</dbReference>
<dbReference type="EMBL" id="CP036298">
    <property type="protein sequence ID" value="QDV26669.1"/>
    <property type="molecule type" value="Genomic_DNA"/>
</dbReference>
<feature type="compositionally biased region" description="Polar residues" evidence="4">
    <location>
        <begin position="461"/>
        <end position="470"/>
    </location>
</feature>
<accession>A0A518GDI8</accession>
<keyword evidence="7" id="KW-1185">Reference proteome</keyword>
<evidence type="ECO:0000256" key="3">
    <source>
        <dbReference type="ARBA" id="ARBA00022801"/>
    </source>
</evidence>
<dbReference type="GO" id="GO:0004252">
    <property type="term" value="F:serine-type endopeptidase activity"/>
    <property type="evidence" value="ECO:0007669"/>
    <property type="project" value="InterPro"/>
</dbReference>
<dbReference type="Proteomes" id="UP000318017">
    <property type="component" value="Chromosome"/>
</dbReference>
<dbReference type="RefSeq" id="WP_145082933.1">
    <property type="nucleotide sequence ID" value="NZ_CP036298.1"/>
</dbReference>